<reference evidence="3" key="1">
    <citation type="submission" date="2020-06" db="EMBL/GenBank/DDBJ databases">
        <title>A chromosome-scale genome assembly of Talaromyces rugulosus W13939.</title>
        <authorList>
            <person name="Wang B."/>
            <person name="Guo L."/>
            <person name="Ye K."/>
            <person name="Wang L."/>
        </authorList>
    </citation>
    <scope>NUCLEOTIDE SEQUENCE [LARGE SCALE GENOMIC DNA]</scope>
    <source>
        <strain evidence="3">W13939</strain>
    </source>
</reference>
<protein>
    <recommendedName>
        <fullName evidence="4">DUF4185 domain-containing protein</fullName>
    </recommendedName>
</protein>
<dbReference type="EMBL" id="CP055898">
    <property type="protein sequence ID" value="QKX54778.1"/>
    <property type="molecule type" value="Genomic_DNA"/>
</dbReference>
<feature type="signal peptide" evidence="1">
    <location>
        <begin position="1"/>
        <end position="18"/>
    </location>
</feature>
<evidence type="ECO:0000256" key="1">
    <source>
        <dbReference type="SAM" id="SignalP"/>
    </source>
</evidence>
<accession>A0A7H8QLP9</accession>
<dbReference type="AlphaFoldDB" id="A0A7H8QLP9"/>
<dbReference type="Proteomes" id="UP000509510">
    <property type="component" value="Chromosome I"/>
</dbReference>
<keyword evidence="3" id="KW-1185">Reference proteome</keyword>
<keyword evidence="1" id="KW-0732">Signal</keyword>
<dbReference type="GeneID" id="55989377"/>
<dbReference type="KEGG" id="trg:TRUGW13939_01867"/>
<feature type="chain" id="PRO_5028814541" description="DUF4185 domain-containing protein" evidence="1">
    <location>
        <begin position="19"/>
        <end position="388"/>
    </location>
</feature>
<sequence length="388" mass="41870">MALTRSSYLALSLSTVLAGNWAKADSFIPKVSGTPQILGNVTDPTICRDSCGSTRFGSRVLWTCRDSQPYGSNGAPIFPVYSSSASWTDFNSDGTPLIQSGIQSSHGEETGLLCYGDNNETPFFPIPQDECSDNSAGGCSDKTRWALWPNVPPLMTFGDPSSGSVSAWTWITQSHITSSLALLNPDPPTALYQVNYDGPTGSSNPNQLPSVVLVEETFWTSDQIPYGTYGNLLVNGTVYLYGQNANGTVGLAQVPSGQVSNLTAYQYYVNDAWTTTIPGVNDTGVNIPNASAGGQGTYYYSSIWDLYVWIGQKSNTIGGYFYVTTAPAPEGPWAEPVNFYTVETNGLPYTFQAHPGLISDPNENAIYLSWTVSTTAGYYTPLAYVEWE</sequence>
<organism evidence="2 3">
    <name type="scientific">Talaromyces rugulosus</name>
    <name type="common">Penicillium rugulosum</name>
    <dbReference type="NCBI Taxonomy" id="121627"/>
    <lineage>
        <taxon>Eukaryota</taxon>
        <taxon>Fungi</taxon>
        <taxon>Dikarya</taxon>
        <taxon>Ascomycota</taxon>
        <taxon>Pezizomycotina</taxon>
        <taxon>Eurotiomycetes</taxon>
        <taxon>Eurotiomycetidae</taxon>
        <taxon>Eurotiales</taxon>
        <taxon>Trichocomaceae</taxon>
        <taxon>Talaromyces</taxon>
        <taxon>Talaromyces sect. Islandici</taxon>
    </lineage>
</organism>
<dbReference type="OrthoDB" id="2583188at2759"/>
<evidence type="ECO:0008006" key="4">
    <source>
        <dbReference type="Google" id="ProtNLM"/>
    </source>
</evidence>
<evidence type="ECO:0000313" key="3">
    <source>
        <dbReference type="Proteomes" id="UP000509510"/>
    </source>
</evidence>
<dbReference type="RefSeq" id="XP_035340957.1">
    <property type="nucleotide sequence ID" value="XM_035485064.1"/>
</dbReference>
<evidence type="ECO:0000313" key="2">
    <source>
        <dbReference type="EMBL" id="QKX54778.1"/>
    </source>
</evidence>
<gene>
    <name evidence="2" type="ORF">TRUGW13939_01867</name>
</gene>
<name>A0A7H8QLP9_TALRU</name>
<proteinExistence type="predicted"/>